<evidence type="ECO:0000259" key="2">
    <source>
        <dbReference type="Pfam" id="PF25597"/>
    </source>
</evidence>
<feature type="compositionally biased region" description="Polar residues" evidence="1">
    <location>
        <begin position="150"/>
        <end position="176"/>
    </location>
</feature>
<feature type="compositionally biased region" description="Polar residues" evidence="1">
    <location>
        <begin position="114"/>
        <end position="130"/>
    </location>
</feature>
<keyword evidence="4" id="KW-1185">Reference proteome</keyword>
<dbReference type="EMBL" id="CAUOFW020002817">
    <property type="protein sequence ID" value="CAK9156208.1"/>
    <property type="molecule type" value="Genomic_DNA"/>
</dbReference>
<proteinExistence type="predicted"/>
<protein>
    <recommendedName>
        <fullName evidence="2">Retroviral polymerase SH3-like domain-containing protein</fullName>
    </recommendedName>
</protein>
<dbReference type="AlphaFoldDB" id="A0ABC8SMG8"/>
<dbReference type="InterPro" id="IPR057670">
    <property type="entry name" value="SH3_retrovirus"/>
</dbReference>
<sequence>YHCYDPVCRRVIISRHVRFDEGYFPYPNLHRNTQLDSSSSSHSAGLFCKPSPTPFALLIHLKLYLRLTSFGYPQIKLYLQAYQLSVYLTPSKSASLSSSPNSSQSPSNKDDHSSISPFLDTSKTPPNKDSQSFDNSKSSPNKDSHSSDDITSSPLSVSQSFSDNSSPSHPHILYTN</sequence>
<evidence type="ECO:0000313" key="4">
    <source>
        <dbReference type="Proteomes" id="UP001642360"/>
    </source>
</evidence>
<dbReference type="Proteomes" id="UP001642360">
    <property type="component" value="Unassembled WGS sequence"/>
</dbReference>
<evidence type="ECO:0000256" key="1">
    <source>
        <dbReference type="SAM" id="MobiDB-lite"/>
    </source>
</evidence>
<feature type="region of interest" description="Disordered" evidence="1">
    <location>
        <begin position="92"/>
        <end position="176"/>
    </location>
</feature>
<accession>A0ABC8SMG8</accession>
<feature type="domain" description="Retroviral polymerase SH3-like" evidence="2">
    <location>
        <begin position="1"/>
        <end position="27"/>
    </location>
</feature>
<name>A0ABC8SMG8_9AQUA</name>
<feature type="non-terminal residue" evidence="3">
    <location>
        <position position="1"/>
    </location>
</feature>
<reference evidence="3 4" key="1">
    <citation type="submission" date="2024-02" db="EMBL/GenBank/DDBJ databases">
        <authorList>
            <person name="Vignale AGUSTIN F."/>
            <person name="Sosa J E."/>
            <person name="Modenutti C."/>
        </authorList>
    </citation>
    <scope>NUCLEOTIDE SEQUENCE [LARGE SCALE GENOMIC DNA]</scope>
</reference>
<dbReference type="Pfam" id="PF25597">
    <property type="entry name" value="SH3_retrovirus"/>
    <property type="match status" value="1"/>
</dbReference>
<comment type="caution">
    <text evidence="3">The sequence shown here is derived from an EMBL/GenBank/DDBJ whole genome shotgun (WGS) entry which is preliminary data.</text>
</comment>
<organism evidence="3 4">
    <name type="scientific">Ilex paraguariensis</name>
    <name type="common">yerba mate</name>
    <dbReference type="NCBI Taxonomy" id="185542"/>
    <lineage>
        <taxon>Eukaryota</taxon>
        <taxon>Viridiplantae</taxon>
        <taxon>Streptophyta</taxon>
        <taxon>Embryophyta</taxon>
        <taxon>Tracheophyta</taxon>
        <taxon>Spermatophyta</taxon>
        <taxon>Magnoliopsida</taxon>
        <taxon>eudicotyledons</taxon>
        <taxon>Gunneridae</taxon>
        <taxon>Pentapetalae</taxon>
        <taxon>asterids</taxon>
        <taxon>campanulids</taxon>
        <taxon>Aquifoliales</taxon>
        <taxon>Aquifoliaceae</taxon>
        <taxon>Ilex</taxon>
    </lineage>
</organism>
<feature type="compositionally biased region" description="Low complexity" evidence="1">
    <location>
        <begin position="92"/>
        <end position="107"/>
    </location>
</feature>
<gene>
    <name evidence="3" type="ORF">ILEXP_LOCUS24630</name>
</gene>
<evidence type="ECO:0000313" key="3">
    <source>
        <dbReference type="EMBL" id="CAK9156208.1"/>
    </source>
</evidence>